<gene>
    <name evidence="1" type="ORF">GOB81_09490</name>
</gene>
<name>A0ABX0K3G4_9PROT</name>
<dbReference type="RefSeq" id="WP_173570191.1">
    <property type="nucleotide sequence ID" value="NZ_WOSY01000008.1"/>
</dbReference>
<dbReference type="Proteomes" id="UP000631653">
    <property type="component" value="Unassembled WGS sequence"/>
</dbReference>
<accession>A0ABX0K3G4</accession>
<keyword evidence="2" id="KW-1185">Reference proteome</keyword>
<dbReference type="EMBL" id="WOSY01000008">
    <property type="protein sequence ID" value="NHN88863.1"/>
    <property type="molecule type" value="Genomic_DNA"/>
</dbReference>
<dbReference type="Gene3D" id="3.40.50.11780">
    <property type="match status" value="1"/>
</dbReference>
<protein>
    <submittedName>
        <fullName evidence="1">Phage tail protein</fullName>
    </submittedName>
</protein>
<evidence type="ECO:0000313" key="2">
    <source>
        <dbReference type="Proteomes" id="UP000631653"/>
    </source>
</evidence>
<sequence length="520" mass="53732">MTSITQYGTLNTSSLTVPDLYIQIVTSGATSLSGAQTDIIGVVGTGSWGPINTPVVFGTSVERIAAFGPMQQSSYDLATTVSTAILQGASDFVGVRVTDGTDSPASVSVVAEKDSTTTQIILNSKYTGSYGNNITFQILSGSAPNTWKIIVAIPTQIPEVFDNISANGGNPAFWSTLVSAINSGQSSVRGPSQIVVASLGTDTTVAPAAIATTPLTGGTDGNTNVVSQTLVGNDGTTRTGMYSLRGQQCSIGILSGVTDDTTWTTQAAFGLDEGIYMLTSGPAGESVDTAITKRSSVGVDSYALKALLGDWIYWYDSENALTRLVSPSGFAAGKLAALSPQLPSLNKELYGIIGSQKSGLVSSGQTLTYSSAELEALFSNGIDVICNPAPGGSYWAVRAGINISSNSEINGDEYTRVTNFISETIAGGMGIYIGQPISPTLFSDVEATLTGFLSDLESQGVIGTTSGTVPYSVICSTQNNPQSRTSLGFLQADISVTYFGINKKFIVNITGGADVTVSSN</sequence>
<organism evidence="1 2">
    <name type="scientific">Acetobacter conturbans</name>
    <dbReference type="NCBI Taxonomy" id="1737472"/>
    <lineage>
        <taxon>Bacteria</taxon>
        <taxon>Pseudomonadati</taxon>
        <taxon>Pseudomonadota</taxon>
        <taxon>Alphaproteobacteria</taxon>
        <taxon>Acetobacterales</taxon>
        <taxon>Acetobacteraceae</taxon>
        <taxon>Acetobacter</taxon>
    </lineage>
</organism>
<dbReference type="PANTHER" id="PTHR35861">
    <property type="match status" value="1"/>
</dbReference>
<reference evidence="1 2" key="1">
    <citation type="journal article" date="2020" name="Int. J. Syst. Evol. Microbiol.">
        <title>Novel acetic acid bacteria from cider fermentations: Acetobacter conturbans sp. nov. and Acetobacter fallax sp. nov.</title>
        <authorList>
            <person name="Sombolestani A.S."/>
            <person name="Cleenwerck I."/>
            <person name="Cnockaert M."/>
            <person name="Borremans W."/>
            <person name="Wieme A.D."/>
            <person name="De Vuyst L."/>
            <person name="Vandamme P."/>
        </authorList>
    </citation>
    <scope>NUCLEOTIDE SEQUENCE [LARGE SCALE GENOMIC DNA]</scope>
    <source>
        <strain evidence="1 2">LMG 1627</strain>
    </source>
</reference>
<dbReference type="PANTHER" id="PTHR35861:SF2">
    <property type="entry name" value="FELS-2 PROPHAGE PROTEIN"/>
    <property type="match status" value="1"/>
</dbReference>
<dbReference type="InterPro" id="IPR052042">
    <property type="entry name" value="Tail_sheath_structural"/>
</dbReference>
<comment type="caution">
    <text evidence="1">The sequence shown here is derived from an EMBL/GenBank/DDBJ whole genome shotgun (WGS) entry which is preliminary data.</text>
</comment>
<proteinExistence type="predicted"/>
<evidence type="ECO:0000313" key="1">
    <source>
        <dbReference type="EMBL" id="NHN88863.1"/>
    </source>
</evidence>